<feature type="domain" description="L-type lectin-like" evidence="8">
    <location>
        <begin position="1"/>
        <end position="280"/>
    </location>
</feature>
<comment type="subcellular location">
    <subcellularLocation>
        <location evidence="1">Membrane</location>
        <topology evidence="1">Single-pass type I membrane protein</topology>
    </subcellularLocation>
</comment>
<evidence type="ECO:0000256" key="2">
    <source>
        <dbReference type="ARBA" id="ARBA00022692"/>
    </source>
</evidence>
<dbReference type="GO" id="GO:0030134">
    <property type="term" value="C:COPII-coated ER to Golgi transport vesicle"/>
    <property type="evidence" value="ECO:0007669"/>
    <property type="project" value="TreeGrafter"/>
</dbReference>
<dbReference type="Proteomes" id="UP000013827">
    <property type="component" value="Unassembled WGS sequence"/>
</dbReference>
<dbReference type="GO" id="GO:0005789">
    <property type="term" value="C:endoplasmic reticulum membrane"/>
    <property type="evidence" value="ECO:0007669"/>
    <property type="project" value="TreeGrafter"/>
</dbReference>
<organism evidence="9 10">
    <name type="scientific">Emiliania huxleyi (strain CCMP1516)</name>
    <dbReference type="NCBI Taxonomy" id="280463"/>
    <lineage>
        <taxon>Eukaryota</taxon>
        <taxon>Haptista</taxon>
        <taxon>Haptophyta</taxon>
        <taxon>Prymnesiophyceae</taxon>
        <taxon>Isochrysidales</taxon>
        <taxon>Noelaerhabdaceae</taxon>
        <taxon>Emiliania</taxon>
    </lineage>
</organism>
<dbReference type="GO" id="GO:0005793">
    <property type="term" value="C:endoplasmic reticulum-Golgi intermediate compartment"/>
    <property type="evidence" value="ECO:0007669"/>
    <property type="project" value="TreeGrafter"/>
</dbReference>
<dbReference type="GeneID" id="17250070"/>
<dbReference type="RefSeq" id="XP_005756309.1">
    <property type="nucleotide sequence ID" value="XM_005756252.1"/>
</dbReference>
<dbReference type="InterPro" id="IPR051136">
    <property type="entry name" value="Intracellular_Lectin-GPT"/>
</dbReference>
<dbReference type="PROSITE" id="PS51328">
    <property type="entry name" value="L_LECTIN_LIKE"/>
    <property type="match status" value="1"/>
</dbReference>
<dbReference type="OMA" id="VMQFRIS"/>
<evidence type="ECO:0000313" key="9">
    <source>
        <dbReference type="EnsemblProtists" id="EOD03880"/>
    </source>
</evidence>
<dbReference type="GO" id="GO:0005537">
    <property type="term" value="F:D-mannose binding"/>
    <property type="evidence" value="ECO:0007669"/>
    <property type="project" value="TreeGrafter"/>
</dbReference>
<accession>A0A0D3HXZ5</accession>
<feature type="coiled-coil region" evidence="6">
    <location>
        <begin position="321"/>
        <end position="408"/>
    </location>
</feature>
<dbReference type="Pfam" id="PF03388">
    <property type="entry name" value="Lectin_leg-like"/>
    <property type="match status" value="2"/>
</dbReference>
<dbReference type="Gene3D" id="2.60.120.200">
    <property type="match status" value="2"/>
</dbReference>
<evidence type="ECO:0000256" key="6">
    <source>
        <dbReference type="SAM" id="Coils"/>
    </source>
</evidence>
<dbReference type="GO" id="GO:0006888">
    <property type="term" value="P:endoplasmic reticulum to Golgi vesicle-mediated transport"/>
    <property type="evidence" value="ECO:0007669"/>
    <property type="project" value="TreeGrafter"/>
</dbReference>
<dbReference type="STRING" id="2903.R1CNN6"/>
<dbReference type="HOGENOM" id="CLU_617420_0_0_1"/>
<evidence type="ECO:0000256" key="7">
    <source>
        <dbReference type="SAM" id="Phobius"/>
    </source>
</evidence>
<dbReference type="KEGG" id="ehx:EMIHUDRAFT_221658"/>
<name>A0A0D3HXZ5_EMIH1</name>
<dbReference type="AlphaFoldDB" id="A0A0D3HXZ5"/>
<dbReference type="GO" id="GO:0000139">
    <property type="term" value="C:Golgi membrane"/>
    <property type="evidence" value="ECO:0007669"/>
    <property type="project" value="TreeGrafter"/>
</dbReference>
<dbReference type="EnsemblProtists" id="EOD03880">
    <property type="protein sequence ID" value="EOD03880"/>
    <property type="gene ID" value="EMIHUDRAFT_221658"/>
</dbReference>
<keyword evidence="2 7" id="KW-0812">Transmembrane</keyword>
<keyword evidence="10" id="KW-1185">Reference proteome</keyword>
<dbReference type="PaxDb" id="2903-EOD03880"/>
<dbReference type="InterPro" id="IPR013320">
    <property type="entry name" value="ConA-like_dom_sf"/>
</dbReference>
<dbReference type="eggNOG" id="KOG3838">
    <property type="taxonomic scope" value="Eukaryota"/>
</dbReference>
<keyword evidence="4 7" id="KW-1133">Transmembrane helix</keyword>
<evidence type="ECO:0000256" key="4">
    <source>
        <dbReference type="ARBA" id="ARBA00022989"/>
    </source>
</evidence>
<evidence type="ECO:0000256" key="3">
    <source>
        <dbReference type="ARBA" id="ARBA00022729"/>
    </source>
</evidence>
<evidence type="ECO:0000259" key="8">
    <source>
        <dbReference type="PROSITE" id="PS51328"/>
    </source>
</evidence>
<reference evidence="9" key="2">
    <citation type="submission" date="2024-10" db="UniProtKB">
        <authorList>
            <consortium name="EnsemblProtists"/>
        </authorList>
    </citation>
    <scope>IDENTIFICATION</scope>
</reference>
<proteinExistence type="predicted"/>
<evidence type="ECO:0000256" key="1">
    <source>
        <dbReference type="ARBA" id="ARBA00004479"/>
    </source>
</evidence>
<dbReference type="PANTHER" id="PTHR12223">
    <property type="entry name" value="VESICULAR MANNOSE-BINDING LECTIN"/>
    <property type="match status" value="1"/>
</dbReference>
<keyword evidence="5 7" id="KW-0472">Membrane</keyword>
<feature type="transmembrane region" description="Helical" evidence="7">
    <location>
        <begin position="415"/>
        <end position="435"/>
    </location>
</feature>
<dbReference type="SUPFAM" id="SSF49899">
    <property type="entry name" value="Concanavalin A-like lectins/glucanases"/>
    <property type="match status" value="1"/>
</dbReference>
<dbReference type="InterPro" id="IPR005052">
    <property type="entry name" value="Lectin_leg"/>
</dbReference>
<reference evidence="10" key="1">
    <citation type="journal article" date="2013" name="Nature">
        <title>Pan genome of the phytoplankton Emiliania underpins its global distribution.</title>
        <authorList>
            <person name="Read B.A."/>
            <person name="Kegel J."/>
            <person name="Klute M.J."/>
            <person name="Kuo A."/>
            <person name="Lefebvre S.C."/>
            <person name="Maumus F."/>
            <person name="Mayer C."/>
            <person name="Miller J."/>
            <person name="Monier A."/>
            <person name="Salamov A."/>
            <person name="Young J."/>
            <person name="Aguilar M."/>
            <person name="Claverie J.M."/>
            <person name="Frickenhaus S."/>
            <person name="Gonzalez K."/>
            <person name="Herman E.K."/>
            <person name="Lin Y.C."/>
            <person name="Napier J."/>
            <person name="Ogata H."/>
            <person name="Sarno A.F."/>
            <person name="Shmutz J."/>
            <person name="Schroeder D."/>
            <person name="de Vargas C."/>
            <person name="Verret F."/>
            <person name="von Dassow P."/>
            <person name="Valentin K."/>
            <person name="Van de Peer Y."/>
            <person name="Wheeler G."/>
            <person name="Dacks J.B."/>
            <person name="Delwiche C.F."/>
            <person name="Dyhrman S.T."/>
            <person name="Glockner G."/>
            <person name="John U."/>
            <person name="Richards T."/>
            <person name="Worden A.Z."/>
            <person name="Zhang X."/>
            <person name="Grigoriev I.V."/>
            <person name="Allen A.E."/>
            <person name="Bidle K."/>
            <person name="Borodovsky M."/>
            <person name="Bowler C."/>
            <person name="Brownlee C."/>
            <person name="Cock J.M."/>
            <person name="Elias M."/>
            <person name="Gladyshev V.N."/>
            <person name="Groth M."/>
            <person name="Guda C."/>
            <person name="Hadaegh A."/>
            <person name="Iglesias-Rodriguez M.D."/>
            <person name="Jenkins J."/>
            <person name="Jones B.M."/>
            <person name="Lawson T."/>
            <person name="Leese F."/>
            <person name="Lindquist E."/>
            <person name="Lobanov A."/>
            <person name="Lomsadze A."/>
            <person name="Malik S.B."/>
            <person name="Marsh M.E."/>
            <person name="Mackinder L."/>
            <person name="Mock T."/>
            <person name="Mueller-Roeber B."/>
            <person name="Pagarete A."/>
            <person name="Parker M."/>
            <person name="Probert I."/>
            <person name="Quesneville H."/>
            <person name="Raines C."/>
            <person name="Rensing S.A."/>
            <person name="Riano-Pachon D.M."/>
            <person name="Richier S."/>
            <person name="Rokitta S."/>
            <person name="Shiraiwa Y."/>
            <person name="Soanes D.M."/>
            <person name="van der Giezen M."/>
            <person name="Wahlund T.M."/>
            <person name="Williams B."/>
            <person name="Wilson W."/>
            <person name="Wolfe G."/>
            <person name="Wurch L.L."/>
        </authorList>
    </citation>
    <scope>NUCLEOTIDE SEQUENCE</scope>
</reference>
<keyword evidence="6" id="KW-0175">Coiled coil</keyword>
<keyword evidence="3" id="KW-0732">Signal</keyword>
<evidence type="ECO:0000256" key="5">
    <source>
        <dbReference type="ARBA" id="ARBA00023136"/>
    </source>
</evidence>
<protein>
    <recommendedName>
        <fullName evidence="8">L-type lectin-like domain-containing protein</fullName>
    </recommendedName>
</protein>
<evidence type="ECO:0000313" key="10">
    <source>
        <dbReference type="Proteomes" id="UP000013827"/>
    </source>
</evidence>
<sequence>MKHSFMAPFEAVNDFTGMRVISDWELGGSAVAHRGFVRLTAEKQSQKGWIANRNSFEGGEWSLAMELRATGESQACRESSAALPPRCHAASRPPAAGERLQLGFIAAAHTSSPLAHPAPTLPSDLPPSARLTCTASAELSLPCGGRLGIFFDTFQNVDQQHHHKHPYIYAMVNDGTQHYAKQILPGAHDNSGCSFDFRYNEARQDVSVLNHTRVHVTYSASQRRLNLRLQQTSVGHDGEWYQCLEAKDVELPSSGYFAISSATGDLVDNHDIMHFVVRGTEGVDNDHQAWLDQQKALAAMQQSELDLRPAEAVQRDYARALAAHTASLKALSASVDKLQQQMEFQLASIQAGVAIARTTVDDKANELREVKERVEKESSSAKVISELKKDAADEMKQMKTEFKEALKSGGGMSTLSFYFLLLLIVALGGVGYNRYRKIMKSHLL</sequence>
<dbReference type="PANTHER" id="PTHR12223:SF28">
    <property type="entry name" value="LECTIN, MANNOSE BINDING 1 LIKE"/>
    <property type="match status" value="1"/>
</dbReference>